<dbReference type="SUPFAM" id="SSF53448">
    <property type="entry name" value="Nucleotide-diphospho-sugar transferases"/>
    <property type="match status" value="1"/>
</dbReference>
<proteinExistence type="predicted"/>
<reference evidence="1 2" key="1">
    <citation type="submission" date="2016-10" db="EMBL/GenBank/DDBJ databases">
        <authorList>
            <person name="de Groot N.N."/>
        </authorList>
    </citation>
    <scope>NUCLEOTIDE SEQUENCE [LARGE SCALE GENOMIC DNA]</scope>
    <source>
        <strain evidence="1 2">Nl7</strain>
    </source>
</reference>
<dbReference type="AlphaFoldDB" id="A0A1I0C5V5"/>
<protein>
    <submittedName>
        <fullName evidence="1">Uncharacterized protein</fullName>
    </submittedName>
</protein>
<evidence type="ECO:0000313" key="2">
    <source>
        <dbReference type="Proteomes" id="UP000183339"/>
    </source>
</evidence>
<organism evidence="1 2">
    <name type="scientific">Nitrosospira multiformis</name>
    <dbReference type="NCBI Taxonomy" id="1231"/>
    <lineage>
        <taxon>Bacteria</taxon>
        <taxon>Pseudomonadati</taxon>
        <taxon>Pseudomonadota</taxon>
        <taxon>Betaproteobacteria</taxon>
        <taxon>Nitrosomonadales</taxon>
        <taxon>Nitrosomonadaceae</taxon>
        <taxon>Nitrosospira</taxon>
    </lineage>
</organism>
<dbReference type="Gene3D" id="3.90.550.10">
    <property type="entry name" value="Spore Coat Polysaccharide Biosynthesis Protein SpsA, Chain A"/>
    <property type="match status" value="1"/>
</dbReference>
<evidence type="ECO:0000313" key="1">
    <source>
        <dbReference type="EMBL" id="SET14919.1"/>
    </source>
</evidence>
<dbReference type="RefSeq" id="WP_081355708.1">
    <property type="nucleotide sequence ID" value="NZ_FOHI01000003.1"/>
</dbReference>
<gene>
    <name evidence="1" type="ORF">SAMN05216412_103299</name>
</gene>
<dbReference type="OrthoDB" id="2938920at2"/>
<sequence>MKDSNLQPLQKVLRVLIAGIYLADKENLAVDISREFSGSKDWEVEQQWISLGKNQPKPEMAPLTVQRFEMHVPKFLLLNQLLKTVNLYDFEYVIISDDDIVLPPGFLDSYLARVSHHDFAIAQPARTHDSYIDHPFVEQLDGIDARWTRFVEIGPLFSLHRSAFDYILPFDEASPMGWGNDFVWPVLAEKHSLKMGIVDAVPVAHSLRKPVAYYDHASAAKTMSDYLSRRPHLPKKDAFFILESYA</sequence>
<dbReference type="EMBL" id="FOHI01000003">
    <property type="protein sequence ID" value="SET14919.1"/>
    <property type="molecule type" value="Genomic_DNA"/>
</dbReference>
<dbReference type="InterPro" id="IPR029044">
    <property type="entry name" value="Nucleotide-diphossugar_trans"/>
</dbReference>
<dbReference type="Proteomes" id="UP000183339">
    <property type="component" value="Unassembled WGS sequence"/>
</dbReference>
<accession>A0A1I0C5V5</accession>
<name>A0A1I0C5V5_9PROT</name>